<evidence type="ECO:0000256" key="2">
    <source>
        <dbReference type="PROSITE-ProRule" id="PRU00023"/>
    </source>
</evidence>
<dbReference type="Pfam" id="PF12796">
    <property type="entry name" value="Ank_2"/>
    <property type="match status" value="1"/>
</dbReference>
<feature type="domain" description="NACHT" evidence="4">
    <location>
        <begin position="135"/>
        <end position="282"/>
    </location>
</feature>
<feature type="repeat" description="ANK" evidence="2">
    <location>
        <begin position="559"/>
        <end position="591"/>
    </location>
</feature>
<reference evidence="6" key="1">
    <citation type="journal article" date="2014" name="Proc. Natl. Acad. Sci. U.S.A.">
        <title>Extensive sampling of basidiomycete genomes demonstrates inadequacy of the white-rot/brown-rot paradigm for wood decay fungi.</title>
        <authorList>
            <person name="Riley R."/>
            <person name="Salamov A.A."/>
            <person name="Brown D.W."/>
            <person name="Nagy L.G."/>
            <person name="Floudas D."/>
            <person name="Held B.W."/>
            <person name="Levasseur A."/>
            <person name="Lombard V."/>
            <person name="Morin E."/>
            <person name="Otillar R."/>
            <person name="Lindquist E.A."/>
            <person name="Sun H."/>
            <person name="LaButti K.M."/>
            <person name="Schmutz J."/>
            <person name="Jabbour D."/>
            <person name="Luo H."/>
            <person name="Baker S.E."/>
            <person name="Pisabarro A.G."/>
            <person name="Walton J.D."/>
            <person name="Blanchette R.A."/>
            <person name="Henrissat B."/>
            <person name="Martin F."/>
            <person name="Cullen D."/>
            <person name="Hibbett D.S."/>
            <person name="Grigoriev I.V."/>
        </authorList>
    </citation>
    <scope>NUCLEOTIDE SEQUENCE [LARGE SCALE GENOMIC DNA]</scope>
    <source>
        <strain evidence="6">CBS 339.88</strain>
    </source>
</reference>
<sequence length="679" mass="75991">MNRQKREESDFRISKRSRVPSPGAPATESSDRSQAQVSSSQANGHTFIGPFVGCAVGGNNNSNEIFNAGRDDQLEAIGRELKIIKDDKLEEKIRKWLSPPDTSRNRNEADEIRQINTCSWFLEGERFRHWEAKPGFFWVHGKAGSGKSVLCSSIINELSKKNGPFGTAYFFFDGRDSQRDLQRHDKLVRSLIWQFSHQHGGIPTELADLYKRIGDHHQPSASQLQEVLLNILDSFPHAYIVIDALDECTSTDIEKTLDWVNQLVSNTPQKVKNLHMVVTSRPEPDINKVFEALDSHSIDIGKATANQDIAKYLEHRIELKFRGYDKNTRREIESGLREGADGSFRWLALQLAELENCSSEDEITQQMKDLPEGLDEIYERMLKAIHEKHRTDVMTFLEWLSFSSRPMEVAEIAEAITVDFSSQNAPVFKKSFVKLSHFSVKEYLLSDRQKDFSINEEAAHLKIAKISVAYLLQFDSFASFPQAALRSPLRKQALLQSSPLALYSAEYWINHTKFGRMDPTLLTLILRLLTSETAPLTIWIRIYDIDHDMDGDTMFTQSIVHSPLYYASLAGFGEVARHLVGDGANVNARGGGLGHPLQAASSQGHEVVVKLLLENGADVNARGGEYGNALQAASSEGHEAVVKLLFENGADVNAQGGPDGNALYRASSEGHEVVVKLLL</sequence>
<keyword evidence="6" id="KW-1185">Reference proteome</keyword>
<dbReference type="InterPro" id="IPR002110">
    <property type="entry name" value="Ankyrin_rpt"/>
</dbReference>
<dbReference type="PROSITE" id="PS50837">
    <property type="entry name" value="NACHT"/>
    <property type="match status" value="1"/>
</dbReference>
<dbReference type="InterPro" id="IPR056884">
    <property type="entry name" value="NPHP3-like_N"/>
</dbReference>
<dbReference type="PANTHER" id="PTHR10039:SF16">
    <property type="entry name" value="GPI INOSITOL-DEACYLASE"/>
    <property type="match status" value="1"/>
</dbReference>
<feature type="compositionally biased region" description="Low complexity" evidence="3">
    <location>
        <begin position="32"/>
        <end position="41"/>
    </location>
</feature>
<evidence type="ECO:0000313" key="5">
    <source>
        <dbReference type="EMBL" id="KDR66367.1"/>
    </source>
</evidence>
<dbReference type="SUPFAM" id="SSF48403">
    <property type="entry name" value="Ankyrin repeat"/>
    <property type="match status" value="1"/>
</dbReference>
<feature type="repeat" description="ANK" evidence="2">
    <location>
        <begin position="596"/>
        <end position="624"/>
    </location>
</feature>
<proteinExistence type="predicted"/>
<dbReference type="EMBL" id="KL142424">
    <property type="protein sequence ID" value="KDR66367.1"/>
    <property type="molecule type" value="Genomic_DNA"/>
</dbReference>
<dbReference type="PANTHER" id="PTHR10039">
    <property type="entry name" value="AMELOGENIN"/>
    <property type="match status" value="1"/>
</dbReference>
<keyword evidence="1" id="KW-0677">Repeat</keyword>
<dbReference type="InterPro" id="IPR007111">
    <property type="entry name" value="NACHT_NTPase"/>
</dbReference>
<feature type="region of interest" description="Disordered" evidence="3">
    <location>
        <begin position="1"/>
        <end position="41"/>
    </location>
</feature>
<dbReference type="Gene3D" id="3.40.50.300">
    <property type="entry name" value="P-loop containing nucleotide triphosphate hydrolases"/>
    <property type="match status" value="1"/>
</dbReference>
<dbReference type="HOGENOM" id="CLU_000288_34_23_1"/>
<dbReference type="Gene3D" id="1.25.40.20">
    <property type="entry name" value="Ankyrin repeat-containing domain"/>
    <property type="match status" value="1"/>
</dbReference>
<organism evidence="5 6">
    <name type="scientific">Galerina marginata (strain CBS 339.88)</name>
    <dbReference type="NCBI Taxonomy" id="685588"/>
    <lineage>
        <taxon>Eukaryota</taxon>
        <taxon>Fungi</taxon>
        <taxon>Dikarya</taxon>
        <taxon>Basidiomycota</taxon>
        <taxon>Agaricomycotina</taxon>
        <taxon>Agaricomycetes</taxon>
        <taxon>Agaricomycetidae</taxon>
        <taxon>Agaricales</taxon>
        <taxon>Agaricineae</taxon>
        <taxon>Strophariaceae</taxon>
        <taxon>Galerina</taxon>
    </lineage>
</organism>
<dbReference type="InterPro" id="IPR036770">
    <property type="entry name" value="Ankyrin_rpt-contain_sf"/>
</dbReference>
<dbReference type="InterPro" id="IPR027417">
    <property type="entry name" value="P-loop_NTPase"/>
</dbReference>
<evidence type="ECO:0000256" key="3">
    <source>
        <dbReference type="SAM" id="MobiDB-lite"/>
    </source>
</evidence>
<evidence type="ECO:0000256" key="1">
    <source>
        <dbReference type="ARBA" id="ARBA00022737"/>
    </source>
</evidence>
<dbReference type="OrthoDB" id="7464126at2759"/>
<accession>A0A067S8W8</accession>
<dbReference type="Proteomes" id="UP000027222">
    <property type="component" value="Unassembled WGS sequence"/>
</dbReference>
<dbReference type="AlphaFoldDB" id="A0A067S8W8"/>
<dbReference type="PROSITE" id="PS50088">
    <property type="entry name" value="ANK_REPEAT"/>
    <property type="match status" value="3"/>
</dbReference>
<dbReference type="SUPFAM" id="SSF52540">
    <property type="entry name" value="P-loop containing nucleoside triphosphate hydrolases"/>
    <property type="match status" value="1"/>
</dbReference>
<dbReference type="PROSITE" id="PS50297">
    <property type="entry name" value="ANK_REP_REGION"/>
    <property type="match status" value="2"/>
</dbReference>
<name>A0A067S8W8_GALM3</name>
<dbReference type="Pfam" id="PF24883">
    <property type="entry name" value="NPHP3_N"/>
    <property type="match status" value="1"/>
</dbReference>
<dbReference type="SMART" id="SM00248">
    <property type="entry name" value="ANK"/>
    <property type="match status" value="3"/>
</dbReference>
<gene>
    <name evidence="5" type="ORF">GALMADRAFT_147954</name>
</gene>
<feature type="non-terminal residue" evidence="5">
    <location>
        <position position="679"/>
    </location>
</feature>
<feature type="compositionally biased region" description="Basic and acidic residues" evidence="3">
    <location>
        <begin position="1"/>
        <end position="13"/>
    </location>
</feature>
<dbReference type="STRING" id="685588.A0A067S8W8"/>
<evidence type="ECO:0000313" key="6">
    <source>
        <dbReference type="Proteomes" id="UP000027222"/>
    </source>
</evidence>
<keyword evidence="2" id="KW-0040">ANK repeat</keyword>
<feature type="repeat" description="ANK" evidence="2">
    <location>
        <begin position="625"/>
        <end position="657"/>
    </location>
</feature>
<evidence type="ECO:0000259" key="4">
    <source>
        <dbReference type="PROSITE" id="PS50837"/>
    </source>
</evidence>
<protein>
    <recommendedName>
        <fullName evidence="4">NACHT domain-containing protein</fullName>
    </recommendedName>
</protein>